<feature type="compositionally biased region" description="Acidic residues" evidence="4">
    <location>
        <begin position="234"/>
        <end position="244"/>
    </location>
</feature>
<dbReference type="PANTHER" id="PTHR12214">
    <property type="entry name" value="GC-RICH SEQUENCE DNA-BINDING FACTOR"/>
    <property type="match status" value="1"/>
</dbReference>
<sequence>MAFKQRKFRSKASAEEQDDGEDGPPPIRPPQHQPKKDTAVAKPKPGPSTAALGSTAGDSRKDSKGSKLNLLSFEEDGDDPGFVPKKDSKKEKQRSKLARAPPIPDLPTEAVPQTLRSSAGEYTAERMKELQRNAISFSAVRLTGGADGGGGAAAGGGGGGGGGTEPLIKLSGSFKPAGGTGGQPKDDRFSFPGSSIALVKPEVKPEEAMPLPPPPRPGGAAPAAGGAAAGAAPDGEDDDDDLGIPDEQTILAAKAKRERLRQAHFAPDYVPLSGLGVGLGRLRAGGGAGGGLAAAARGGSAGPGGAASGTEGGAGSGSDSEAEAEDMMRMKFSGKEAGGGRAARKDASQYAPAAGGDDDEEAFAEEQLRKAMRLQQVGGAGTAPVSAATAGSGAAAGAGGMRAGPGPGSAAAAAMAAGASAAFAGGGMGMAAGGSRLAALTAAGDSVVASLVEGLSRLQASHKQVQQSARRAGEGLTAALARVEGFESELRVAGDKYLYMQQLKAYVADLCECLQVKSAIVEELEDTRLELMEDRAQAARTAATNTDRDLMTPAEAAVAAAMAALSRGAGAAAAGAAAAAAAAEAEDRLLDEEGPEELDEFGRNVNLQRRRELEERATARKRLLAAEGERLASALGGAAVEPLTEGPQEDEATSSRYAQRFREIVEAGSTAFADADEEYASIAAVKRRLEEWKARFPKDYTSAYMHLSTPALFAPYVRLELLRWDPLYGGGEGTAGVGSAVVPYKGFDSHDWYGELFEYGMGSAAGGGPAPEDDPDADLVPQLVRKLVLPLALHWIERCWDVLNVSHTRCVAALASELLVYVPAEEERMVELLAVLRGSLEAAAEAVSLPPWPPAVLACCPLASRVLFRRFRAALRLLHGVSAFEGLLARGLLTALALGRVVGGQLMPYLRAAAAGGEQLAFAVGAAEAVAGALHEEWFRSGPPGEAGPLLEHVATLGRALEQQLAGGGGGGAAALAGRLARVMGRLGDGARGARLAAAFGVRL</sequence>
<dbReference type="EMBL" id="LSYV01000031">
    <property type="protein sequence ID" value="KXZ48179.1"/>
    <property type="molecule type" value="Genomic_DNA"/>
</dbReference>
<organism evidence="6 7">
    <name type="scientific">Gonium pectorale</name>
    <name type="common">Green alga</name>
    <dbReference type="NCBI Taxonomy" id="33097"/>
    <lineage>
        <taxon>Eukaryota</taxon>
        <taxon>Viridiplantae</taxon>
        <taxon>Chlorophyta</taxon>
        <taxon>core chlorophytes</taxon>
        <taxon>Chlorophyceae</taxon>
        <taxon>CS clade</taxon>
        <taxon>Chlamydomonadales</taxon>
        <taxon>Volvocaceae</taxon>
        <taxon>Gonium</taxon>
    </lineage>
</organism>
<evidence type="ECO:0000256" key="3">
    <source>
        <dbReference type="ARBA" id="ARBA00023242"/>
    </source>
</evidence>
<evidence type="ECO:0000256" key="1">
    <source>
        <dbReference type="ARBA" id="ARBA00004123"/>
    </source>
</evidence>
<evidence type="ECO:0000256" key="4">
    <source>
        <dbReference type="SAM" id="MobiDB-lite"/>
    </source>
</evidence>
<feature type="compositionally biased region" description="Gly residues" evidence="4">
    <location>
        <begin position="145"/>
        <end position="164"/>
    </location>
</feature>
<dbReference type="InterPro" id="IPR022783">
    <property type="entry name" value="GCFC_dom"/>
</dbReference>
<evidence type="ECO:0000313" key="7">
    <source>
        <dbReference type="Proteomes" id="UP000075714"/>
    </source>
</evidence>
<feature type="compositionally biased region" description="Gly residues" evidence="4">
    <location>
        <begin position="394"/>
        <end position="407"/>
    </location>
</feature>
<evidence type="ECO:0000313" key="6">
    <source>
        <dbReference type="EMBL" id="KXZ48179.1"/>
    </source>
</evidence>
<feature type="region of interest" description="Disordered" evidence="4">
    <location>
        <begin position="383"/>
        <end position="410"/>
    </location>
</feature>
<comment type="subcellular location">
    <subcellularLocation>
        <location evidence="1">Nucleus</location>
    </subcellularLocation>
</comment>
<dbReference type="InterPro" id="IPR012890">
    <property type="entry name" value="GCFC2-like"/>
</dbReference>
<feature type="compositionally biased region" description="Gly residues" evidence="4">
    <location>
        <begin position="299"/>
        <end position="316"/>
    </location>
</feature>
<dbReference type="GO" id="GO:0005634">
    <property type="term" value="C:nucleus"/>
    <property type="evidence" value="ECO:0007669"/>
    <property type="project" value="UniProtKB-SubCell"/>
</dbReference>
<protein>
    <recommendedName>
        <fullName evidence="5">GCF C-terminal domain-containing protein</fullName>
    </recommendedName>
</protein>
<gene>
    <name evidence="6" type="ORF">GPECTOR_30g275</name>
</gene>
<dbReference type="GO" id="GO:0003677">
    <property type="term" value="F:DNA binding"/>
    <property type="evidence" value="ECO:0007669"/>
    <property type="project" value="InterPro"/>
</dbReference>
<feature type="compositionally biased region" description="Low complexity" evidence="4">
    <location>
        <begin position="383"/>
        <end position="393"/>
    </location>
</feature>
<dbReference type="OrthoDB" id="429427at2759"/>
<dbReference type="AlphaFoldDB" id="A0A150GEB4"/>
<evidence type="ECO:0000259" key="5">
    <source>
        <dbReference type="Pfam" id="PF07842"/>
    </source>
</evidence>
<dbReference type="STRING" id="33097.A0A150GEB4"/>
<feature type="compositionally biased region" description="Pro residues" evidence="4">
    <location>
        <begin position="23"/>
        <end position="32"/>
    </location>
</feature>
<reference evidence="7" key="1">
    <citation type="journal article" date="2016" name="Nat. Commun.">
        <title>The Gonium pectorale genome demonstrates co-option of cell cycle regulation during the evolution of multicellularity.</title>
        <authorList>
            <person name="Hanschen E.R."/>
            <person name="Marriage T.N."/>
            <person name="Ferris P.J."/>
            <person name="Hamaji T."/>
            <person name="Toyoda A."/>
            <person name="Fujiyama A."/>
            <person name="Neme R."/>
            <person name="Noguchi H."/>
            <person name="Minakuchi Y."/>
            <person name="Suzuki M."/>
            <person name="Kawai-Toyooka H."/>
            <person name="Smith D.R."/>
            <person name="Sparks H."/>
            <person name="Anderson J."/>
            <person name="Bakaric R."/>
            <person name="Luria V."/>
            <person name="Karger A."/>
            <person name="Kirschner M.W."/>
            <person name="Durand P.M."/>
            <person name="Michod R.E."/>
            <person name="Nozaki H."/>
            <person name="Olson B.J."/>
        </authorList>
    </citation>
    <scope>NUCLEOTIDE SEQUENCE [LARGE SCALE GENOMIC DNA]</scope>
    <source>
        <strain evidence="7">NIES-2863</strain>
    </source>
</reference>
<feature type="region of interest" description="Disordered" evidence="4">
    <location>
        <begin position="142"/>
        <end position="247"/>
    </location>
</feature>
<comment type="caution">
    <text evidence="6">The sequence shown here is derived from an EMBL/GenBank/DDBJ whole genome shotgun (WGS) entry which is preliminary data.</text>
</comment>
<feature type="compositionally biased region" description="Basic residues" evidence="4">
    <location>
        <begin position="1"/>
        <end position="10"/>
    </location>
</feature>
<dbReference type="PANTHER" id="PTHR12214:SF0">
    <property type="entry name" value="LD29489P"/>
    <property type="match status" value="1"/>
</dbReference>
<comment type="similarity">
    <text evidence="2">Belongs to the GCF family.</text>
</comment>
<proteinExistence type="inferred from homology"/>
<feature type="region of interest" description="Disordered" evidence="4">
    <location>
        <begin position="288"/>
        <end position="360"/>
    </location>
</feature>
<dbReference type="GO" id="GO:0000398">
    <property type="term" value="P:mRNA splicing, via spliceosome"/>
    <property type="evidence" value="ECO:0007669"/>
    <property type="project" value="InterPro"/>
</dbReference>
<accession>A0A150GEB4</accession>
<dbReference type="Proteomes" id="UP000075714">
    <property type="component" value="Unassembled WGS sequence"/>
</dbReference>
<feature type="region of interest" description="Disordered" evidence="4">
    <location>
        <begin position="1"/>
        <end position="123"/>
    </location>
</feature>
<keyword evidence="3" id="KW-0539">Nucleus</keyword>
<dbReference type="Pfam" id="PF07842">
    <property type="entry name" value="GCFC"/>
    <property type="match status" value="1"/>
</dbReference>
<evidence type="ECO:0000256" key="2">
    <source>
        <dbReference type="ARBA" id="ARBA00010801"/>
    </source>
</evidence>
<keyword evidence="7" id="KW-1185">Reference proteome</keyword>
<name>A0A150GEB4_GONPE</name>
<feature type="domain" description="GCF C-terminal" evidence="5">
    <location>
        <begin position="684"/>
        <end position="842"/>
    </location>
</feature>
<feature type="compositionally biased region" description="Low complexity" evidence="4">
    <location>
        <begin position="218"/>
        <end position="233"/>
    </location>
</feature>